<evidence type="ECO:0000259" key="13">
    <source>
        <dbReference type="PROSITE" id="PS50950"/>
    </source>
</evidence>
<evidence type="ECO:0000313" key="14">
    <source>
        <dbReference type="EMBL" id="GBO26308.1"/>
    </source>
</evidence>
<keyword evidence="9" id="KW-0804">Transcription</keyword>
<proteinExistence type="inferred from homology"/>
<evidence type="ECO:0000256" key="6">
    <source>
        <dbReference type="ARBA" id="ARBA00023015"/>
    </source>
</evidence>
<keyword evidence="15" id="KW-1185">Reference proteome</keyword>
<comment type="caution">
    <text evidence="14">The sequence shown here is derived from an EMBL/GenBank/DDBJ whole genome shotgun (WGS) entry which is preliminary data.</text>
</comment>
<evidence type="ECO:0000256" key="5">
    <source>
        <dbReference type="ARBA" id="ARBA00022833"/>
    </source>
</evidence>
<keyword evidence="5" id="KW-0862">Zinc</keyword>
<evidence type="ECO:0000256" key="12">
    <source>
        <dbReference type="PROSITE-ProRule" id="PRU00309"/>
    </source>
</evidence>
<dbReference type="GO" id="GO:0043565">
    <property type="term" value="F:sequence-specific DNA binding"/>
    <property type="evidence" value="ECO:0007669"/>
    <property type="project" value="InterPro"/>
</dbReference>
<dbReference type="PROSITE" id="PS50950">
    <property type="entry name" value="ZF_THAP"/>
    <property type="match status" value="1"/>
</dbReference>
<keyword evidence="7" id="KW-0175">Coiled coil</keyword>
<reference evidence="14 15" key="1">
    <citation type="journal article" date="2019" name="Sci. Rep.">
        <title>Orb-weaving spider Araneus ventricosus genome elucidates the spidroin gene catalogue.</title>
        <authorList>
            <person name="Kono N."/>
            <person name="Nakamura H."/>
            <person name="Ohtoshi R."/>
            <person name="Moran D.A.P."/>
            <person name="Shinohara A."/>
            <person name="Yoshida Y."/>
            <person name="Fujiwara M."/>
            <person name="Mori M."/>
            <person name="Tomita M."/>
            <person name="Arakawa K."/>
        </authorList>
    </citation>
    <scope>NUCLEOTIDE SEQUENCE [LARGE SCALE GENOMIC DNA]</scope>
</reference>
<evidence type="ECO:0000256" key="1">
    <source>
        <dbReference type="ARBA" id="ARBA00004642"/>
    </source>
</evidence>
<keyword evidence="10" id="KW-0539">Nucleus</keyword>
<evidence type="ECO:0000256" key="9">
    <source>
        <dbReference type="ARBA" id="ARBA00023163"/>
    </source>
</evidence>
<sequence length="51" mass="5940">MVNICCVPYCKGNYKTGPKVSVYSFPKEDELRQRWIISIGRKNFEPSKNSK</sequence>
<feature type="domain" description="THAP-type" evidence="13">
    <location>
        <begin position="1"/>
        <end position="51"/>
    </location>
</feature>
<dbReference type="Pfam" id="PF05485">
    <property type="entry name" value="THAP"/>
    <property type="match status" value="1"/>
</dbReference>
<keyword evidence="4 12" id="KW-0863">Zinc-finger</keyword>
<organism evidence="14 15">
    <name type="scientific">Araneus ventricosus</name>
    <name type="common">Orbweaver spider</name>
    <name type="synonym">Epeira ventricosa</name>
    <dbReference type="NCBI Taxonomy" id="182803"/>
    <lineage>
        <taxon>Eukaryota</taxon>
        <taxon>Metazoa</taxon>
        <taxon>Ecdysozoa</taxon>
        <taxon>Arthropoda</taxon>
        <taxon>Chelicerata</taxon>
        <taxon>Arachnida</taxon>
        <taxon>Araneae</taxon>
        <taxon>Araneomorphae</taxon>
        <taxon>Entelegynae</taxon>
        <taxon>Araneoidea</taxon>
        <taxon>Araneidae</taxon>
        <taxon>Araneus</taxon>
    </lineage>
</organism>
<evidence type="ECO:0000256" key="7">
    <source>
        <dbReference type="ARBA" id="ARBA00023054"/>
    </source>
</evidence>
<keyword evidence="11" id="KW-0131">Cell cycle</keyword>
<comment type="subcellular location">
    <subcellularLocation>
        <location evidence="1">Nucleus</location>
        <location evidence="1">Nucleoplasm</location>
    </subcellularLocation>
</comment>
<dbReference type="InterPro" id="IPR006612">
    <property type="entry name" value="THAP_Znf"/>
</dbReference>
<dbReference type="GO" id="GO:0005654">
    <property type="term" value="C:nucleoplasm"/>
    <property type="evidence" value="ECO:0007669"/>
    <property type="project" value="UniProtKB-SubCell"/>
</dbReference>
<evidence type="ECO:0000256" key="4">
    <source>
        <dbReference type="ARBA" id="ARBA00022771"/>
    </source>
</evidence>
<dbReference type="InterPro" id="IPR026516">
    <property type="entry name" value="THAP1/10"/>
</dbReference>
<dbReference type="AlphaFoldDB" id="A0A4Y2VPG5"/>
<protein>
    <recommendedName>
        <fullName evidence="13">THAP-type domain-containing protein</fullName>
    </recommendedName>
</protein>
<evidence type="ECO:0000313" key="15">
    <source>
        <dbReference type="Proteomes" id="UP000499080"/>
    </source>
</evidence>
<keyword evidence="6" id="KW-0805">Transcription regulation</keyword>
<dbReference type="PANTHER" id="PTHR46600:SF1">
    <property type="entry name" value="THAP DOMAIN-CONTAINING PROTEIN 1"/>
    <property type="match status" value="1"/>
</dbReference>
<gene>
    <name evidence="14" type="ORF">AVEN_229653_1</name>
</gene>
<keyword evidence="3" id="KW-0479">Metal-binding</keyword>
<dbReference type="OrthoDB" id="6436959at2759"/>
<dbReference type="GO" id="GO:0008270">
    <property type="term" value="F:zinc ion binding"/>
    <property type="evidence" value="ECO:0007669"/>
    <property type="project" value="UniProtKB-KW"/>
</dbReference>
<evidence type="ECO:0000256" key="2">
    <source>
        <dbReference type="ARBA" id="ARBA00006177"/>
    </source>
</evidence>
<evidence type="ECO:0000256" key="10">
    <source>
        <dbReference type="ARBA" id="ARBA00023242"/>
    </source>
</evidence>
<feature type="non-terminal residue" evidence="14">
    <location>
        <position position="51"/>
    </location>
</feature>
<dbReference type="SUPFAM" id="SSF57716">
    <property type="entry name" value="Glucocorticoid receptor-like (DNA-binding domain)"/>
    <property type="match status" value="1"/>
</dbReference>
<dbReference type="Proteomes" id="UP000499080">
    <property type="component" value="Unassembled WGS sequence"/>
</dbReference>
<evidence type="ECO:0000256" key="11">
    <source>
        <dbReference type="ARBA" id="ARBA00023306"/>
    </source>
</evidence>
<name>A0A4Y2VPG5_ARAVE</name>
<dbReference type="PANTHER" id="PTHR46600">
    <property type="entry name" value="THAP DOMAIN-CONTAINING"/>
    <property type="match status" value="1"/>
</dbReference>
<dbReference type="EMBL" id="BGPR01049324">
    <property type="protein sequence ID" value="GBO26308.1"/>
    <property type="molecule type" value="Genomic_DNA"/>
</dbReference>
<comment type="similarity">
    <text evidence="2">Belongs to the THAP1 family.</text>
</comment>
<accession>A0A4Y2VPG5</accession>
<keyword evidence="8 12" id="KW-0238">DNA-binding</keyword>
<evidence type="ECO:0000256" key="3">
    <source>
        <dbReference type="ARBA" id="ARBA00022723"/>
    </source>
</evidence>
<evidence type="ECO:0000256" key="8">
    <source>
        <dbReference type="ARBA" id="ARBA00023125"/>
    </source>
</evidence>